<feature type="compositionally biased region" description="Basic and acidic residues" evidence="1">
    <location>
        <begin position="68"/>
        <end position="81"/>
    </location>
</feature>
<accession>A0ABV5LK48</accession>
<dbReference type="InterPro" id="IPR036291">
    <property type="entry name" value="NAD(P)-bd_dom_sf"/>
</dbReference>
<dbReference type="Pfam" id="PF13561">
    <property type="entry name" value="adh_short_C2"/>
    <property type="match status" value="1"/>
</dbReference>
<feature type="region of interest" description="Disordered" evidence="1">
    <location>
        <begin position="1"/>
        <end position="97"/>
    </location>
</feature>
<dbReference type="Proteomes" id="UP001589753">
    <property type="component" value="Unassembled WGS sequence"/>
</dbReference>
<evidence type="ECO:0000313" key="3">
    <source>
        <dbReference type="Proteomes" id="UP001589753"/>
    </source>
</evidence>
<feature type="compositionally biased region" description="Basic and acidic residues" evidence="1">
    <location>
        <begin position="1"/>
        <end position="21"/>
    </location>
</feature>
<evidence type="ECO:0000313" key="2">
    <source>
        <dbReference type="EMBL" id="MFB9352543.1"/>
    </source>
</evidence>
<name>A0ABV5LK48_9ACTN</name>
<reference evidence="2 3" key="1">
    <citation type="submission" date="2024-09" db="EMBL/GenBank/DDBJ databases">
        <authorList>
            <person name="Sun Q."/>
            <person name="Mori K."/>
        </authorList>
    </citation>
    <scope>NUCLEOTIDE SEQUENCE [LARGE SCALE GENOMIC DNA]</scope>
    <source>
        <strain evidence="2 3">JCM 9767</strain>
    </source>
</reference>
<dbReference type="EMBL" id="JBHMDI010000193">
    <property type="protein sequence ID" value="MFB9352543.1"/>
    <property type="molecule type" value="Genomic_DNA"/>
</dbReference>
<dbReference type="SUPFAM" id="SSF51735">
    <property type="entry name" value="NAD(P)-binding Rossmann-fold domains"/>
    <property type="match status" value="1"/>
</dbReference>
<keyword evidence="3" id="KW-1185">Reference proteome</keyword>
<dbReference type="RefSeq" id="WP_078940630.1">
    <property type="nucleotide sequence ID" value="NZ_JBHMDI010000193.1"/>
</dbReference>
<evidence type="ECO:0000256" key="1">
    <source>
        <dbReference type="SAM" id="MobiDB-lite"/>
    </source>
</evidence>
<protein>
    <submittedName>
        <fullName evidence="2">SDR family oxidoreductase</fullName>
    </submittedName>
</protein>
<dbReference type="InterPro" id="IPR002347">
    <property type="entry name" value="SDR_fam"/>
</dbReference>
<organism evidence="2 3">
    <name type="scientific">Streptomyces heliomycini</name>
    <dbReference type="NCBI Taxonomy" id="284032"/>
    <lineage>
        <taxon>Bacteria</taxon>
        <taxon>Bacillati</taxon>
        <taxon>Actinomycetota</taxon>
        <taxon>Actinomycetes</taxon>
        <taxon>Kitasatosporales</taxon>
        <taxon>Streptomycetaceae</taxon>
        <taxon>Streptomyces</taxon>
    </lineage>
</organism>
<comment type="caution">
    <text evidence="2">The sequence shown here is derived from an EMBL/GenBank/DDBJ whole genome shotgun (WGS) entry which is preliminary data.</text>
</comment>
<sequence length="131" mass="13770">MTPDDLVAHCEPEPIPREGGRFRQTRAGPARPDARPGNTAIVALLTDAPGDFPAPHRPPADTVPPGLIDREGPAEERPEGVRRRRQASAVGRTGCPEDIGDACACPASPFASWVSGHDLVADGGVSARPPW</sequence>
<dbReference type="Gene3D" id="3.40.50.720">
    <property type="entry name" value="NAD(P)-binding Rossmann-like Domain"/>
    <property type="match status" value="1"/>
</dbReference>
<gene>
    <name evidence="2" type="ORF">ACFFUA_34935</name>
</gene>
<proteinExistence type="predicted"/>